<evidence type="ECO:0000256" key="4">
    <source>
        <dbReference type="ARBA" id="ARBA00023163"/>
    </source>
</evidence>
<dbReference type="InterPro" id="IPR005650">
    <property type="entry name" value="BlaI_family"/>
</dbReference>
<keyword evidence="3" id="KW-0238">DNA-binding</keyword>
<dbReference type="PIRSF" id="PIRSF019455">
    <property type="entry name" value="CopR_AtkY"/>
    <property type="match status" value="1"/>
</dbReference>
<dbReference type="Proteomes" id="UP000019474">
    <property type="component" value="Unassembled WGS sequence"/>
</dbReference>
<dbReference type="EMBL" id="ALXG01000013">
    <property type="protein sequence ID" value="ETO40820.1"/>
    <property type="molecule type" value="Genomic_DNA"/>
</dbReference>
<protein>
    <submittedName>
        <fullName evidence="5">Negative regulator of copper transport operon, AtkY</fullName>
    </submittedName>
</protein>
<dbReference type="OrthoDB" id="1849040at2"/>
<evidence type="ECO:0000256" key="2">
    <source>
        <dbReference type="ARBA" id="ARBA00023015"/>
    </source>
</evidence>
<evidence type="ECO:0000313" key="5">
    <source>
        <dbReference type="EMBL" id="ETO40820.1"/>
    </source>
</evidence>
<dbReference type="InterPro" id="IPR014071">
    <property type="entry name" value="Cu_transp_CopY/TcrY"/>
</dbReference>
<keyword evidence="2" id="KW-0805">Transcription regulation</keyword>
<reference evidence="5 6" key="1">
    <citation type="submission" date="2012-08" db="EMBL/GenBank/DDBJ databases">
        <title>Genome sequencing of Lactobacillus florum 8D.</title>
        <authorList>
            <person name="Kim E.B."/>
            <person name="Marco M.L."/>
        </authorList>
    </citation>
    <scope>NUCLEOTIDE SEQUENCE [LARGE SCALE GENOMIC DNA]</scope>
    <source>
        <strain evidence="5 6">8D</strain>
    </source>
</reference>
<keyword evidence="6" id="KW-1185">Reference proteome</keyword>
<name>W9EIH9_9LACO</name>
<accession>W9EIH9</accession>
<gene>
    <name evidence="5" type="ORF">B808_279</name>
</gene>
<evidence type="ECO:0000256" key="1">
    <source>
        <dbReference type="ARBA" id="ARBA00011046"/>
    </source>
</evidence>
<evidence type="ECO:0000313" key="6">
    <source>
        <dbReference type="Proteomes" id="UP000019474"/>
    </source>
</evidence>
<organism evidence="5 6">
    <name type="scientific">Fructilactobacillus florum 8D</name>
    <dbReference type="NCBI Taxonomy" id="1221538"/>
    <lineage>
        <taxon>Bacteria</taxon>
        <taxon>Bacillati</taxon>
        <taxon>Bacillota</taxon>
        <taxon>Bacilli</taxon>
        <taxon>Lactobacillales</taxon>
        <taxon>Lactobacillaceae</taxon>
        <taxon>Fructilactobacillus</taxon>
    </lineage>
</organism>
<keyword evidence="4" id="KW-0804">Transcription</keyword>
<dbReference type="RefSeq" id="WP_009166867.1">
    <property type="nucleotide sequence ID" value="NZ_ALXG01000013.1"/>
</dbReference>
<dbReference type="PATRIC" id="fig|1221538.3.peg.287"/>
<dbReference type="InterPro" id="IPR036390">
    <property type="entry name" value="WH_DNA-bd_sf"/>
</dbReference>
<dbReference type="NCBIfam" id="TIGR02698">
    <property type="entry name" value="CopY_TcrY"/>
    <property type="match status" value="1"/>
</dbReference>
<proteinExistence type="inferred from homology"/>
<dbReference type="InterPro" id="IPR036388">
    <property type="entry name" value="WH-like_DNA-bd_sf"/>
</dbReference>
<comment type="similarity">
    <text evidence="1">Belongs to the BlaI transcriptional regulatory family.</text>
</comment>
<comment type="caution">
    <text evidence="5">The sequence shown here is derived from an EMBL/GenBank/DDBJ whole genome shotgun (WGS) entry which is preliminary data.</text>
</comment>
<dbReference type="AlphaFoldDB" id="W9EIH9"/>
<dbReference type="GO" id="GO:0003677">
    <property type="term" value="F:DNA binding"/>
    <property type="evidence" value="ECO:0007669"/>
    <property type="project" value="UniProtKB-KW"/>
</dbReference>
<dbReference type="Pfam" id="PF03965">
    <property type="entry name" value="Penicillinase_R"/>
    <property type="match status" value="1"/>
</dbReference>
<dbReference type="Gene3D" id="1.10.10.10">
    <property type="entry name" value="Winged helix-like DNA-binding domain superfamily/Winged helix DNA-binding domain"/>
    <property type="match status" value="1"/>
</dbReference>
<evidence type="ECO:0000256" key="3">
    <source>
        <dbReference type="ARBA" id="ARBA00023125"/>
    </source>
</evidence>
<dbReference type="GO" id="GO:0045892">
    <property type="term" value="P:negative regulation of DNA-templated transcription"/>
    <property type="evidence" value="ECO:0007669"/>
    <property type="project" value="InterPro"/>
</dbReference>
<sequence length="140" mass="15909">MTEKTVSGAEWSVLRIVWTLGSCTTREVIDTLQNESDWKDSTIKTLLKRLCDKEFLTTTKQGRQFTYQAVVNEQTAMNQTAVTMFSHFCAMKQGQTLIELIEQEKLSRSDLQKIEKLAHVRAMTAPKQVDCNCLPDGTCD</sequence>
<dbReference type="SUPFAM" id="SSF46785">
    <property type="entry name" value="Winged helix' DNA-binding domain"/>
    <property type="match status" value="1"/>
</dbReference>